<dbReference type="EMBL" id="MT143799">
    <property type="protein sequence ID" value="QJB02658.1"/>
    <property type="molecule type" value="Genomic_DNA"/>
</dbReference>
<dbReference type="AlphaFoldDB" id="A0A6M3M5S8"/>
<gene>
    <name evidence="1" type="ORF">MM171B01106_0005</name>
</gene>
<evidence type="ECO:0000313" key="1">
    <source>
        <dbReference type="EMBL" id="QJB02658.1"/>
    </source>
</evidence>
<reference evidence="1" key="1">
    <citation type="submission" date="2020-03" db="EMBL/GenBank/DDBJ databases">
        <title>The deep terrestrial virosphere.</title>
        <authorList>
            <person name="Holmfeldt K."/>
            <person name="Nilsson E."/>
            <person name="Simone D."/>
            <person name="Lopez-Fernandez M."/>
            <person name="Wu X."/>
            <person name="de Brujin I."/>
            <person name="Lundin D."/>
            <person name="Andersson A."/>
            <person name="Bertilsson S."/>
            <person name="Dopson M."/>
        </authorList>
    </citation>
    <scope>NUCLEOTIDE SEQUENCE</scope>
    <source>
        <strain evidence="1">MM171B01106</strain>
    </source>
</reference>
<organism evidence="1">
    <name type="scientific">viral metagenome</name>
    <dbReference type="NCBI Taxonomy" id="1070528"/>
    <lineage>
        <taxon>unclassified sequences</taxon>
        <taxon>metagenomes</taxon>
        <taxon>organismal metagenomes</taxon>
    </lineage>
</organism>
<sequence>MIKVKFDTSLFESGMIRMRSAAVQGTIAGMKEAMEKFKDDALHKPPACPRDTGWMADHHVASTKVLGMNVVQGELSVVNTPYAASLHEGISRWGTPYVYKTPGTGMKWIESKALMYREAYINGVSRSFLKAIAALKFIHRR</sequence>
<evidence type="ECO:0008006" key="2">
    <source>
        <dbReference type="Google" id="ProtNLM"/>
    </source>
</evidence>
<accession>A0A6M3M5S8</accession>
<proteinExistence type="predicted"/>
<name>A0A6M3M5S8_9ZZZZ</name>
<protein>
    <recommendedName>
        <fullName evidence="2">Tail protein</fullName>
    </recommendedName>
</protein>